<dbReference type="EMBL" id="RHPJ01000002">
    <property type="protein sequence ID" value="TGO05697.1"/>
    <property type="molecule type" value="Genomic_DNA"/>
</dbReference>
<feature type="transmembrane region" description="Helical" evidence="2">
    <location>
        <begin position="93"/>
        <end position="111"/>
    </location>
</feature>
<dbReference type="RefSeq" id="WP_158292617.1">
    <property type="nucleotide sequence ID" value="NZ_RHPJ01000002.1"/>
</dbReference>
<feature type="transmembrane region" description="Helical" evidence="2">
    <location>
        <begin position="7"/>
        <end position="28"/>
    </location>
</feature>
<feature type="domain" description="DUF1468" evidence="3">
    <location>
        <begin position="11"/>
        <end position="164"/>
    </location>
</feature>
<evidence type="ECO:0000259" key="3">
    <source>
        <dbReference type="Pfam" id="PF07331"/>
    </source>
</evidence>
<evidence type="ECO:0000313" key="5">
    <source>
        <dbReference type="Proteomes" id="UP000297318"/>
    </source>
</evidence>
<feature type="transmembrane region" description="Helical" evidence="2">
    <location>
        <begin position="43"/>
        <end position="64"/>
    </location>
</feature>
<keyword evidence="2" id="KW-1133">Transmembrane helix</keyword>
<evidence type="ECO:0000256" key="2">
    <source>
        <dbReference type="SAM" id="Phobius"/>
    </source>
</evidence>
<dbReference type="Pfam" id="PF07331">
    <property type="entry name" value="TctB"/>
    <property type="match status" value="1"/>
</dbReference>
<feature type="compositionally biased region" description="Acidic residues" evidence="1">
    <location>
        <begin position="75"/>
        <end position="89"/>
    </location>
</feature>
<organism evidence="4 5">
    <name type="scientific">Serinibacter arcticus</name>
    <dbReference type="NCBI Taxonomy" id="1655435"/>
    <lineage>
        <taxon>Bacteria</taxon>
        <taxon>Bacillati</taxon>
        <taxon>Actinomycetota</taxon>
        <taxon>Actinomycetes</taxon>
        <taxon>Micrococcales</taxon>
        <taxon>Beutenbergiaceae</taxon>
        <taxon>Serinibacter</taxon>
    </lineage>
</organism>
<comment type="caution">
    <text evidence="4">The sequence shown here is derived from an EMBL/GenBank/DDBJ whole genome shotgun (WGS) entry which is preliminary data.</text>
</comment>
<sequence length="169" mass="17252">MSERRQLGALVIPVVLLAVGVTLVTGILTMDEAGEGGLFGPKAFPWVIAVLCLVVAVLMAVQVLRPSTTPPTADPGDEADEILDGEPEAPEGTNWRGVAIVVGGVLLFILLLEPVGWLISATLLFAVVAVGMGARNHVVSLVAGLGLAAAIQLLFGGLLGIHIPPGILG</sequence>
<dbReference type="InterPro" id="IPR009936">
    <property type="entry name" value="DUF1468"/>
</dbReference>
<keyword evidence="5" id="KW-1185">Reference proteome</keyword>
<evidence type="ECO:0000256" key="1">
    <source>
        <dbReference type="SAM" id="MobiDB-lite"/>
    </source>
</evidence>
<feature type="transmembrane region" description="Helical" evidence="2">
    <location>
        <begin position="117"/>
        <end position="134"/>
    </location>
</feature>
<evidence type="ECO:0000313" key="4">
    <source>
        <dbReference type="EMBL" id="TGO05697.1"/>
    </source>
</evidence>
<proteinExistence type="predicted"/>
<gene>
    <name evidence="4" type="ORF">SERN_1701</name>
</gene>
<reference evidence="4 5" key="1">
    <citation type="submission" date="2018-11" db="EMBL/GenBank/DDBJ databases">
        <title>Complete genome sequencing of the Actinobacteria Serinibacter sp. K3-2.</title>
        <authorList>
            <person name="Rakitin A.L."/>
            <person name="Beletsky A.V."/>
            <person name="Mardanov A.V."/>
            <person name="Ravin N.V."/>
            <person name="Gromova A.S."/>
            <person name="Filippova S.N."/>
            <person name="Gal'Chenko V.F."/>
        </authorList>
    </citation>
    <scope>NUCLEOTIDE SEQUENCE [LARGE SCALE GENOMIC DNA]</scope>
    <source>
        <strain evidence="4 5">K3-2</strain>
    </source>
</reference>
<feature type="transmembrane region" description="Helical" evidence="2">
    <location>
        <begin position="141"/>
        <end position="163"/>
    </location>
</feature>
<keyword evidence="2" id="KW-0812">Transmembrane</keyword>
<dbReference type="AlphaFoldDB" id="A0A4Z1E7X6"/>
<name>A0A4Z1E7X6_9MICO</name>
<dbReference type="Proteomes" id="UP000297318">
    <property type="component" value="Unassembled WGS sequence"/>
</dbReference>
<protein>
    <submittedName>
        <fullName evidence="4">Tricarboxylate transport protein TctB</fullName>
    </submittedName>
</protein>
<feature type="region of interest" description="Disordered" evidence="1">
    <location>
        <begin position="69"/>
        <end position="90"/>
    </location>
</feature>
<dbReference type="OrthoDB" id="5119225at2"/>
<keyword evidence="2" id="KW-0472">Membrane</keyword>
<accession>A0A4Z1E7X6</accession>